<name>A0A1I5QPB1_9RHOB</name>
<dbReference type="AlphaFoldDB" id="A0A1I5QPB1"/>
<gene>
    <name evidence="2" type="ORF">SAMN04488047_10745</name>
</gene>
<organism evidence="2 3">
    <name type="scientific">Tranquillimonas alkanivorans</name>
    <dbReference type="NCBI Taxonomy" id="441119"/>
    <lineage>
        <taxon>Bacteria</taxon>
        <taxon>Pseudomonadati</taxon>
        <taxon>Pseudomonadota</taxon>
        <taxon>Alphaproteobacteria</taxon>
        <taxon>Rhodobacterales</taxon>
        <taxon>Roseobacteraceae</taxon>
        <taxon>Tranquillimonas</taxon>
    </lineage>
</organism>
<keyword evidence="1" id="KW-0472">Membrane</keyword>
<keyword evidence="3" id="KW-1185">Reference proteome</keyword>
<dbReference type="STRING" id="441119.SAMN04488047_10745"/>
<reference evidence="2 3" key="1">
    <citation type="submission" date="2016-10" db="EMBL/GenBank/DDBJ databases">
        <authorList>
            <person name="de Groot N.N."/>
        </authorList>
    </citation>
    <scope>NUCLEOTIDE SEQUENCE [LARGE SCALE GENOMIC DNA]</scope>
    <source>
        <strain evidence="2 3">DSM 19547</strain>
    </source>
</reference>
<dbReference type="EMBL" id="FOXA01000007">
    <property type="protein sequence ID" value="SFP48104.1"/>
    <property type="molecule type" value="Genomic_DNA"/>
</dbReference>
<evidence type="ECO:0000313" key="2">
    <source>
        <dbReference type="EMBL" id="SFP48104.1"/>
    </source>
</evidence>
<keyword evidence="1" id="KW-1133">Transmembrane helix</keyword>
<keyword evidence="1" id="KW-0812">Transmembrane</keyword>
<sequence>MIYQVKAALRSDTLAQDFVGAAALVVMLLAGLYLPGLV</sequence>
<evidence type="ECO:0000256" key="1">
    <source>
        <dbReference type="SAM" id="Phobius"/>
    </source>
</evidence>
<feature type="transmembrane region" description="Helical" evidence="1">
    <location>
        <begin position="18"/>
        <end position="37"/>
    </location>
</feature>
<accession>A0A1I5QPB1</accession>
<evidence type="ECO:0000313" key="3">
    <source>
        <dbReference type="Proteomes" id="UP000199356"/>
    </source>
</evidence>
<protein>
    <submittedName>
        <fullName evidence="2">Uncharacterized protein</fullName>
    </submittedName>
</protein>
<dbReference type="Proteomes" id="UP000199356">
    <property type="component" value="Unassembled WGS sequence"/>
</dbReference>
<proteinExistence type="predicted"/>